<proteinExistence type="predicted"/>
<dbReference type="PANTHER" id="PTHR31649">
    <property type="entry name" value="AGAP009604-PA"/>
    <property type="match status" value="1"/>
</dbReference>
<protein>
    <submittedName>
        <fullName evidence="2">Uncharacterized protein</fullName>
    </submittedName>
</protein>
<sequence length="220" mass="23854">MTEPFDNPFEDEMENVWASEPSRSATATLPSPPFVPPSDVLTFPQAPTLDPVPIPFPAAAPPPRELRWVTMESGSLLPESVQFVGNDVEGQLLYVARGAYKDGVHPGKFGEHLGGAFIPWGGKEIKLTKFELLGSLKGTSWQIAERDSFPPKAIVCGHEANGQPLYVARGMVRQNVMFGLGGARSTLCLGKAGGNVHGAAFSFADREVTMDRDFEVLVWE</sequence>
<dbReference type="InterPro" id="IPR006616">
    <property type="entry name" value="DM9_repeat"/>
</dbReference>
<organism evidence="2 3">
    <name type="scientific">Blyttiomyces helicus</name>
    <dbReference type="NCBI Taxonomy" id="388810"/>
    <lineage>
        <taxon>Eukaryota</taxon>
        <taxon>Fungi</taxon>
        <taxon>Fungi incertae sedis</taxon>
        <taxon>Chytridiomycota</taxon>
        <taxon>Chytridiomycota incertae sedis</taxon>
        <taxon>Chytridiomycetes</taxon>
        <taxon>Chytridiomycetes incertae sedis</taxon>
        <taxon>Blyttiomyces</taxon>
    </lineage>
</organism>
<evidence type="ECO:0000313" key="3">
    <source>
        <dbReference type="Proteomes" id="UP000269721"/>
    </source>
</evidence>
<evidence type="ECO:0000256" key="1">
    <source>
        <dbReference type="SAM" id="MobiDB-lite"/>
    </source>
</evidence>
<dbReference type="SMART" id="SM00696">
    <property type="entry name" value="DM9"/>
    <property type="match status" value="2"/>
</dbReference>
<evidence type="ECO:0000313" key="2">
    <source>
        <dbReference type="EMBL" id="RKO87454.1"/>
    </source>
</evidence>
<dbReference type="EMBL" id="KZ997408">
    <property type="protein sequence ID" value="RKO87454.1"/>
    <property type="molecule type" value="Genomic_DNA"/>
</dbReference>
<feature type="region of interest" description="Disordered" evidence="1">
    <location>
        <begin position="1"/>
        <end position="34"/>
    </location>
</feature>
<reference evidence="3" key="1">
    <citation type="journal article" date="2018" name="Nat. Microbiol.">
        <title>Leveraging single-cell genomics to expand the fungal tree of life.</title>
        <authorList>
            <person name="Ahrendt S.R."/>
            <person name="Quandt C.A."/>
            <person name="Ciobanu D."/>
            <person name="Clum A."/>
            <person name="Salamov A."/>
            <person name="Andreopoulos B."/>
            <person name="Cheng J.F."/>
            <person name="Woyke T."/>
            <person name="Pelin A."/>
            <person name="Henrissat B."/>
            <person name="Reynolds N.K."/>
            <person name="Benny G.L."/>
            <person name="Smith M.E."/>
            <person name="James T.Y."/>
            <person name="Grigoriev I.V."/>
        </authorList>
    </citation>
    <scope>NUCLEOTIDE SEQUENCE [LARGE SCALE GENOMIC DNA]</scope>
</reference>
<dbReference type="OrthoDB" id="2142040at2759"/>
<accession>A0A4P9W5C5</accession>
<dbReference type="Pfam" id="PF11901">
    <property type="entry name" value="DM9"/>
    <property type="match status" value="1"/>
</dbReference>
<dbReference type="Proteomes" id="UP000269721">
    <property type="component" value="Unassembled WGS sequence"/>
</dbReference>
<keyword evidence="3" id="KW-1185">Reference proteome</keyword>
<dbReference type="PANTHER" id="PTHR31649:SF1">
    <property type="entry name" value="FARNESOIC ACID O-METHYL TRANSFERASE DOMAIN-CONTAINING PROTEIN"/>
    <property type="match status" value="1"/>
</dbReference>
<name>A0A4P9W5C5_9FUNG</name>
<dbReference type="AlphaFoldDB" id="A0A4P9W5C5"/>
<gene>
    <name evidence="2" type="ORF">BDK51DRAFT_38669</name>
</gene>